<keyword evidence="15" id="KW-1185">Reference proteome</keyword>
<proteinExistence type="inferred from homology"/>
<evidence type="ECO:0000256" key="7">
    <source>
        <dbReference type="ARBA" id="ARBA00029456"/>
    </source>
</evidence>
<accession>A0A5J4N612</accession>
<protein>
    <recommendedName>
        <fullName evidence="8">Cilia- and flagella-associated protein 52</fullName>
    </recommendedName>
</protein>
<dbReference type="PANTHER" id="PTHR13720">
    <property type="entry name" value="WD-40 REPEAT PROTEIN"/>
    <property type="match status" value="1"/>
</dbReference>
<evidence type="ECO:0000313" key="13">
    <source>
        <dbReference type="EMBL" id="KAA3670976.1"/>
    </source>
</evidence>
<keyword evidence="5" id="KW-0677">Repeat</keyword>
<gene>
    <name evidence="14" type="ORF">DEA37_0000354</name>
    <name evidence="13" type="ORF">DEA37_0004842</name>
</gene>
<comment type="function">
    <text evidence="9">Microtubule inner protein (MIP) part of the dynein-decorated doublet microtubules (DMTs) in cilia axoneme. Important for proper ciliary and flagellar beating. May act in cooperation with CFAP45 and axonemal dynein subunit DNAH11. May play a role in cell growth and/or survival.</text>
</comment>
<evidence type="ECO:0000256" key="1">
    <source>
        <dbReference type="ARBA" id="ARBA00004230"/>
    </source>
</evidence>
<keyword evidence="6" id="KW-0966">Cell projection</keyword>
<dbReference type="PROSITE" id="PS50082">
    <property type="entry name" value="WD_REPEATS_2"/>
    <property type="match status" value="1"/>
</dbReference>
<dbReference type="SUPFAM" id="SSF50998">
    <property type="entry name" value="Quinoprotein alcohol dehydrogenase-like"/>
    <property type="match status" value="1"/>
</dbReference>
<keyword evidence="6" id="KW-0969">Cilium</keyword>
<reference evidence="13 15" key="1">
    <citation type="journal article" date="2019" name="Gigascience">
        <title>Whole-genome sequence of the oriental lung fluke Paragonimus westermani.</title>
        <authorList>
            <person name="Oey H."/>
            <person name="Zakrzewski M."/>
            <person name="Narain K."/>
            <person name="Devi K.R."/>
            <person name="Agatsuma T."/>
            <person name="Nawaratna S."/>
            <person name="Gobert G.N."/>
            <person name="Jones M.K."/>
            <person name="Ragan M.A."/>
            <person name="McManus D.P."/>
            <person name="Krause L."/>
        </authorList>
    </citation>
    <scope>NUCLEOTIDE SEQUENCE [LARGE SCALE GENOMIC DNA]</scope>
    <source>
        <strain evidence="13 15">IND2009</strain>
    </source>
</reference>
<dbReference type="Gene3D" id="2.130.10.10">
    <property type="entry name" value="YVTN repeat-like/Quinoprotein amine dehydrogenase"/>
    <property type="match status" value="3"/>
</dbReference>
<dbReference type="PANTHER" id="PTHR13720:SF14">
    <property type="entry name" value="CILIA- AND FLAGELLA-ASSOCIATED PROTEIN 52"/>
    <property type="match status" value="1"/>
</dbReference>
<dbReference type="GO" id="GO:0005930">
    <property type="term" value="C:axoneme"/>
    <property type="evidence" value="ECO:0007669"/>
    <property type="project" value="UniProtKB-ARBA"/>
</dbReference>
<keyword evidence="12" id="KW-0812">Transmembrane</keyword>
<dbReference type="InterPro" id="IPR015943">
    <property type="entry name" value="WD40/YVTN_repeat-like_dom_sf"/>
</dbReference>
<dbReference type="InterPro" id="IPR011047">
    <property type="entry name" value="Quinoprotein_ADH-like_sf"/>
</dbReference>
<organism evidence="13 15">
    <name type="scientific">Paragonimus westermani</name>
    <dbReference type="NCBI Taxonomy" id="34504"/>
    <lineage>
        <taxon>Eukaryota</taxon>
        <taxon>Metazoa</taxon>
        <taxon>Spiralia</taxon>
        <taxon>Lophotrochozoa</taxon>
        <taxon>Platyhelminthes</taxon>
        <taxon>Trematoda</taxon>
        <taxon>Digenea</taxon>
        <taxon>Plagiorchiida</taxon>
        <taxon>Troglotremata</taxon>
        <taxon>Troglotrematidae</taxon>
        <taxon>Paragonimus</taxon>
    </lineage>
</organism>
<comment type="subunit">
    <text evidence="10">Microtubule inner protein component of sperm flagellar doublet microtubules. Interacts with BRCA2. Interacts with the CCT chaperonin complex. Interacts with HSP70. Interacts with AK8. Interacts with CFAP45. Interacts with DNAI1. Interacts with IQDC.</text>
</comment>
<evidence type="ECO:0000313" key="14">
    <source>
        <dbReference type="EMBL" id="KAA3670977.1"/>
    </source>
</evidence>
<comment type="caution">
    <text evidence="13">The sequence shown here is derived from an EMBL/GenBank/DDBJ whole genome shotgun (WGS) entry which is preliminary data.</text>
</comment>
<dbReference type="InterPro" id="IPR050630">
    <property type="entry name" value="WD_repeat_EMAP"/>
</dbReference>
<keyword evidence="12" id="KW-1133">Transmembrane helix</keyword>
<evidence type="ECO:0000256" key="4">
    <source>
        <dbReference type="ARBA" id="ARBA00022574"/>
    </source>
</evidence>
<evidence type="ECO:0000256" key="10">
    <source>
        <dbReference type="ARBA" id="ARBA00047117"/>
    </source>
</evidence>
<evidence type="ECO:0000256" key="2">
    <source>
        <dbReference type="ARBA" id="ARBA00004496"/>
    </source>
</evidence>
<dbReference type="Pfam" id="PF00400">
    <property type="entry name" value="WD40"/>
    <property type="match status" value="3"/>
</dbReference>
<keyword evidence="3" id="KW-0963">Cytoplasm</keyword>
<dbReference type="GO" id="GO:0031514">
    <property type="term" value="C:motile cilium"/>
    <property type="evidence" value="ECO:0007669"/>
    <property type="project" value="UniProtKB-SubCell"/>
</dbReference>
<evidence type="ECO:0000256" key="12">
    <source>
        <dbReference type="SAM" id="Phobius"/>
    </source>
</evidence>
<dbReference type="InterPro" id="IPR001680">
    <property type="entry name" value="WD40_rpt"/>
</dbReference>
<name>A0A5J4N612_9TREM</name>
<comment type="subcellular location">
    <subcellularLocation>
        <location evidence="1">Cell projection</location>
        <location evidence="1">Cilium</location>
        <location evidence="1">Flagellum</location>
    </subcellularLocation>
    <subcellularLocation>
        <location evidence="2">Cytoplasm</location>
    </subcellularLocation>
</comment>
<comment type="similarity">
    <text evidence="7">Belongs to the CFAP52 family.</text>
</comment>
<dbReference type="AlphaFoldDB" id="A0A5J4N612"/>
<feature type="transmembrane region" description="Helical" evidence="12">
    <location>
        <begin position="12"/>
        <end position="34"/>
    </location>
</feature>
<keyword evidence="6" id="KW-0282">Flagellum</keyword>
<evidence type="ECO:0000256" key="9">
    <source>
        <dbReference type="ARBA" id="ARBA00046056"/>
    </source>
</evidence>
<dbReference type="SUPFAM" id="SSF82171">
    <property type="entry name" value="DPP6 N-terminal domain-like"/>
    <property type="match status" value="1"/>
</dbReference>
<feature type="non-terminal residue" evidence="13">
    <location>
        <position position="465"/>
    </location>
</feature>
<dbReference type="EMBL" id="QNGE01007608">
    <property type="protein sequence ID" value="KAA3670977.1"/>
    <property type="molecule type" value="Genomic_DNA"/>
</dbReference>
<keyword evidence="4 11" id="KW-0853">WD repeat</keyword>
<dbReference type="EMBL" id="QNGE01007609">
    <property type="protein sequence ID" value="KAA3670976.1"/>
    <property type="molecule type" value="Genomic_DNA"/>
</dbReference>
<evidence type="ECO:0000256" key="8">
    <source>
        <dbReference type="ARBA" id="ARBA00029552"/>
    </source>
</evidence>
<evidence type="ECO:0000313" key="15">
    <source>
        <dbReference type="Proteomes" id="UP000324629"/>
    </source>
</evidence>
<dbReference type="SMART" id="SM00320">
    <property type="entry name" value="WD40"/>
    <property type="match status" value="8"/>
</dbReference>
<dbReference type="Proteomes" id="UP000324629">
    <property type="component" value="Unassembled WGS sequence"/>
</dbReference>
<evidence type="ECO:0000256" key="5">
    <source>
        <dbReference type="ARBA" id="ARBA00022737"/>
    </source>
</evidence>
<evidence type="ECO:0000256" key="6">
    <source>
        <dbReference type="ARBA" id="ARBA00022846"/>
    </source>
</evidence>
<keyword evidence="12" id="KW-0472">Membrane</keyword>
<feature type="repeat" description="WD" evidence="11">
    <location>
        <begin position="352"/>
        <end position="393"/>
    </location>
</feature>
<sequence>MEEEDLSFQHLALESVIGFNGILTLLYGVVYLLIGKIPQSFSVHPDRQHVVFALGCTVVIEEINTRHQDFLQGHTNNVDCVEISRNGEFIASGQVTYMGYKVYPDDQMFYCGTTTGDILGINMNTALLQIIAPEKNKYSLGITAIKTMPNSTILIGSGDGVIQEYQVKFERESQRSYPNLIRTKQEQKLVGGITAISLRGNGHQFYVATDKCHLYRFNHADFSYELTNTCHYAAVNDIKFPKNCSDLFATCSYQDVRVFNTTTQQELLRINIPNMTCYCLDILADGTAIISACNRIISGGGEGHVRIWDIKEMRPSGKPTGRCQHRRLDRKQAGDETGIPESTFVTVLVAAMHEHTNAVSCIQISKDDRSCVSASADSTCIIWCLETFRRRQIIFSNTLFRCICYHPTECQVITSGTDRKIGYWEVYDGSLIRQLDGSRSGSVNGMDITEDGKTFVTSGDDKIVK</sequence>
<evidence type="ECO:0000256" key="11">
    <source>
        <dbReference type="PROSITE-ProRule" id="PRU00221"/>
    </source>
</evidence>
<evidence type="ECO:0000256" key="3">
    <source>
        <dbReference type="ARBA" id="ARBA00022490"/>
    </source>
</evidence>